<reference evidence="3 4" key="1">
    <citation type="submission" date="2019-07" db="EMBL/GenBank/DDBJ databases">
        <title>Whole genome shotgun sequence of Lactobacillus rapi NBRC 109618.</title>
        <authorList>
            <person name="Hosoyama A."/>
            <person name="Uohara A."/>
            <person name="Ohji S."/>
            <person name="Ichikawa N."/>
        </authorList>
    </citation>
    <scope>NUCLEOTIDE SEQUENCE [LARGE SCALE GENOMIC DNA]</scope>
    <source>
        <strain evidence="3 4">NBRC 109618</strain>
    </source>
</reference>
<evidence type="ECO:0000256" key="1">
    <source>
        <dbReference type="ARBA" id="ARBA00023125"/>
    </source>
</evidence>
<dbReference type="PROSITE" id="PS50943">
    <property type="entry name" value="HTH_CROC1"/>
    <property type="match status" value="1"/>
</dbReference>
<dbReference type="EMBL" id="BKAM01000001">
    <property type="protein sequence ID" value="GEP71367.1"/>
    <property type="molecule type" value="Genomic_DNA"/>
</dbReference>
<dbReference type="PANTHER" id="PTHR46558:SF11">
    <property type="entry name" value="HTH-TYPE TRANSCRIPTIONAL REGULATOR XRE"/>
    <property type="match status" value="1"/>
</dbReference>
<comment type="caution">
    <text evidence="3">The sequence shown here is derived from an EMBL/GenBank/DDBJ whole genome shotgun (WGS) entry which is preliminary data.</text>
</comment>
<proteinExistence type="predicted"/>
<protein>
    <submittedName>
        <fullName evidence="3">HTH-type transcriptional regulator Xre</fullName>
    </submittedName>
</protein>
<dbReference type="Pfam" id="PF01381">
    <property type="entry name" value="HTH_3"/>
    <property type="match status" value="1"/>
</dbReference>
<dbReference type="GO" id="GO:0003677">
    <property type="term" value="F:DNA binding"/>
    <property type="evidence" value="ECO:0007669"/>
    <property type="project" value="UniProtKB-KW"/>
</dbReference>
<sequence length="111" mass="13134">MAKETIGARLRYLRKQTNRTQEEVAKRVELSRAAYSHFENDRNEPDATTILRLADYFGVTTDYILGHKVNDNHRVAAHEDPDLSPEQQKEIDEYIEFKKAQYRKDHQKKKD</sequence>
<dbReference type="InterPro" id="IPR001387">
    <property type="entry name" value="Cro/C1-type_HTH"/>
</dbReference>
<dbReference type="PANTHER" id="PTHR46558">
    <property type="entry name" value="TRACRIPTIONAL REGULATORY PROTEIN-RELATED-RELATED"/>
    <property type="match status" value="1"/>
</dbReference>
<dbReference type="RefSeq" id="WP_054746601.1">
    <property type="nucleotide sequence ID" value="NZ_BKAM01000001.1"/>
</dbReference>
<name>A0A512PJI9_9LACO</name>
<dbReference type="InterPro" id="IPR010982">
    <property type="entry name" value="Lambda_DNA-bd_dom_sf"/>
</dbReference>
<dbReference type="SUPFAM" id="SSF47413">
    <property type="entry name" value="lambda repressor-like DNA-binding domains"/>
    <property type="match status" value="1"/>
</dbReference>
<keyword evidence="1" id="KW-0238">DNA-binding</keyword>
<dbReference type="OrthoDB" id="9805856at2"/>
<dbReference type="Proteomes" id="UP000321569">
    <property type="component" value="Unassembled WGS sequence"/>
</dbReference>
<gene>
    <name evidence="3" type="primary">xre</name>
    <name evidence="3" type="ORF">LRA02_02350</name>
</gene>
<organism evidence="3 4">
    <name type="scientific">Lentilactobacillus rapi</name>
    <dbReference type="NCBI Taxonomy" id="481723"/>
    <lineage>
        <taxon>Bacteria</taxon>
        <taxon>Bacillati</taxon>
        <taxon>Bacillota</taxon>
        <taxon>Bacilli</taxon>
        <taxon>Lactobacillales</taxon>
        <taxon>Lactobacillaceae</taxon>
        <taxon>Lentilactobacillus</taxon>
    </lineage>
</organism>
<feature type="domain" description="HTH cro/C1-type" evidence="2">
    <location>
        <begin position="10"/>
        <end position="64"/>
    </location>
</feature>
<accession>A0A512PJI9</accession>
<evidence type="ECO:0000313" key="4">
    <source>
        <dbReference type="Proteomes" id="UP000321569"/>
    </source>
</evidence>
<dbReference type="SMART" id="SM00530">
    <property type="entry name" value="HTH_XRE"/>
    <property type="match status" value="1"/>
</dbReference>
<evidence type="ECO:0000259" key="2">
    <source>
        <dbReference type="PROSITE" id="PS50943"/>
    </source>
</evidence>
<dbReference type="STRING" id="1423795.FD12_GL000441"/>
<dbReference type="AlphaFoldDB" id="A0A512PJI9"/>
<dbReference type="CDD" id="cd00093">
    <property type="entry name" value="HTH_XRE"/>
    <property type="match status" value="1"/>
</dbReference>
<evidence type="ECO:0000313" key="3">
    <source>
        <dbReference type="EMBL" id="GEP71367.1"/>
    </source>
</evidence>
<dbReference type="Gene3D" id="1.10.260.40">
    <property type="entry name" value="lambda repressor-like DNA-binding domains"/>
    <property type="match status" value="1"/>
</dbReference>